<name>A0A0S1AXF4_9GAMM</name>
<protein>
    <submittedName>
        <fullName evidence="1">Uncharacterized protein</fullName>
    </submittedName>
</protein>
<keyword evidence="2" id="KW-1185">Reference proteome</keyword>
<reference evidence="1 2" key="1">
    <citation type="journal article" date="2015" name="Genome Announc.">
        <title>Complete Genome Sequencing of Stenotrophomonas acidaminiphila ZAC14D2_NAIMI4_2, a Multidrug-Resistant Strain Isolated from Sediments of a Polluted River in Mexico, Uncovers New Antibiotic Resistance Genes and a Novel Class-II Lasso Peptide Biosynthesis Gene Cluster.</title>
        <authorList>
            <person name="Vinuesa P."/>
            <person name="Ochoa-Sanchez L.E."/>
        </authorList>
    </citation>
    <scope>NUCLEOTIDE SEQUENCE [LARGE SCALE GENOMIC DNA]</scope>
    <source>
        <strain evidence="1 2">ZAC14D2_NAIMI4_2</strain>
    </source>
</reference>
<proteinExistence type="predicted"/>
<dbReference type="Proteomes" id="UP000061010">
    <property type="component" value="Chromosome"/>
</dbReference>
<evidence type="ECO:0000313" key="1">
    <source>
        <dbReference type="EMBL" id="ALJ27419.1"/>
    </source>
</evidence>
<dbReference type="PATRIC" id="fig|128780.6.peg.1004"/>
<dbReference type="KEGG" id="sacz:AOT14_10050"/>
<sequence>MHLPPHLQRIADELTSAPLTALGLVDPAGLSREAVMMAKSFAAVTSMARQPAPGGSTPTSPKPASELQVELFQLFSNLFSAITGRAHELIDDEEEIRPLILSRVREQPSLFTSSINRAIEELEGFYQKYAMEIFRHAKTLGGMRLVTGGQRTFGPSALNAVRITGLYADTQFIPDPIYPFVGSNLSLNAVHLQLAIQLFYVLRLRPLVEAELPVAPVFVFPSFEEQLEERDAHTKLGIEQLAVRLLGPLCKGEVSSIEDVFDYALHHENAFLAALMSSGLFVAPGDQPNLVLPPTEAASRYLRALEGVRASDVLEEMKRLPTGVLLTNGVLERLRPQYHLLENASEIGAQPLLSQAAHWHYFEKISLASAMDLRSKDILSEQAFQTLRSIQDDSLSWLANIPVAMLADLLVNSEHRWFREELNKYTNQLATAGPIETNAMVREVSHGLSSLVQRQKKVLAEIERKYAPKKAAAVAGGFIGVSAAATATLLPSLAPLIATAVPAAAIAGAAWGYGREKVGEEVEKRQAAKSMLGVLATVRPAS</sequence>
<dbReference type="EMBL" id="CP012900">
    <property type="protein sequence ID" value="ALJ27419.1"/>
    <property type="molecule type" value="Genomic_DNA"/>
</dbReference>
<gene>
    <name evidence="1" type="ORF">AOT14_10050</name>
</gene>
<organism evidence="1 2">
    <name type="scientific">Stenotrophomonas acidaminiphila</name>
    <dbReference type="NCBI Taxonomy" id="128780"/>
    <lineage>
        <taxon>Bacteria</taxon>
        <taxon>Pseudomonadati</taxon>
        <taxon>Pseudomonadota</taxon>
        <taxon>Gammaproteobacteria</taxon>
        <taxon>Lysobacterales</taxon>
        <taxon>Lysobacteraceae</taxon>
        <taxon>Stenotrophomonas</taxon>
    </lineage>
</organism>
<dbReference type="AlphaFoldDB" id="A0A0S1AXF4"/>
<evidence type="ECO:0000313" key="2">
    <source>
        <dbReference type="Proteomes" id="UP000061010"/>
    </source>
</evidence>
<accession>A0A0S1AXF4</accession>